<dbReference type="RefSeq" id="WP_106290783.1">
    <property type="nucleotide sequence ID" value="NZ_CAWNTC010000168.1"/>
</dbReference>
<dbReference type="AlphaFoldDB" id="A0A2T1BYS9"/>
<accession>A0A2T1BYS9</accession>
<reference evidence="1 2" key="2">
    <citation type="submission" date="2018-03" db="EMBL/GenBank/DDBJ databases">
        <title>The ancient ancestry and fast evolution of plastids.</title>
        <authorList>
            <person name="Moore K.R."/>
            <person name="Magnabosco C."/>
            <person name="Momper L."/>
            <person name="Gold D.A."/>
            <person name="Bosak T."/>
            <person name="Fournier G.P."/>
        </authorList>
    </citation>
    <scope>NUCLEOTIDE SEQUENCE [LARGE SCALE GENOMIC DNA]</scope>
    <source>
        <strain evidence="1 2">CCAP 1448/3</strain>
    </source>
</reference>
<reference evidence="1 2" key="1">
    <citation type="submission" date="2018-02" db="EMBL/GenBank/DDBJ databases">
        <authorList>
            <person name="Cohen D.B."/>
            <person name="Kent A.D."/>
        </authorList>
    </citation>
    <scope>NUCLEOTIDE SEQUENCE [LARGE SCALE GENOMIC DNA]</scope>
    <source>
        <strain evidence="1 2">CCAP 1448/3</strain>
    </source>
</reference>
<sequence>MLQLLRAVYPQGCLITEIVSVEGGNYLIRALVQVEGVTIVTGFAVSSDLEIAQDKALERVLKILGIKVHQVEEFSSPTSFPIVENGQNLSSLNHNLEELTPVEASASLSFKNLATSDLGSAKSRSESSLPKVDLDPPTIAEVSDLVIDNPPIEPSTATLVTPSLDRSQLQTQALVEMERLGWTRKQGVEYLSTKYGKKMRSELTDAELIDFWTYLQSLSLPENS</sequence>
<comment type="caution">
    <text evidence="1">The sequence shown here is derived from an EMBL/GenBank/DDBJ whole genome shotgun (WGS) entry which is preliminary data.</text>
</comment>
<dbReference type="EMBL" id="PVWJ01000134">
    <property type="protein sequence ID" value="PSB01067.1"/>
    <property type="molecule type" value="Genomic_DNA"/>
</dbReference>
<evidence type="ECO:0000313" key="2">
    <source>
        <dbReference type="Proteomes" id="UP000238762"/>
    </source>
</evidence>
<dbReference type="Proteomes" id="UP000238762">
    <property type="component" value="Unassembled WGS sequence"/>
</dbReference>
<proteinExistence type="predicted"/>
<protein>
    <submittedName>
        <fullName evidence="1">Uncharacterized protein</fullName>
    </submittedName>
</protein>
<organism evidence="1 2">
    <name type="scientific">Merismopedia glauca CCAP 1448/3</name>
    <dbReference type="NCBI Taxonomy" id="1296344"/>
    <lineage>
        <taxon>Bacteria</taxon>
        <taxon>Bacillati</taxon>
        <taxon>Cyanobacteriota</taxon>
        <taxon>Cyanophyceae</taxon>
        <taxon>Synechococcales</taxon>
        <taxon>Merismopediaceae</taxon>
        <taxon>Merismopedia</taxon>
    </lineage>
</organism>
<gene>
    <name evidence="1" type="ORF">C7B64_20300</name>
</gene>
<evidence type="ECO:0000313" key="1">
    <source>
        <dbReference type="EMBL" id="PSB01067.1"/>
    </source>
</evidence>
<keyword evidence="2" id="KW-1185">Reference proteome</keyword>
<name>A0A2T1BYS9_9CYAN</name>
<dbReference type="OrthoDB" id="482635at2"/>